<gene>
    <name evidence="1" type="ORF">PODLI_1B008398</name>
</gene>
<dbReference type="EMBL" id="OX395135">
    <property type="protein sequence ID" value="CAI5786116.1"/>
    <property type="molecule type" value="Genomic_DNA"/>
</dbReference>
<organism evidence="1 2">
    <name type="scientific">Podarcis lilfordi</name>
    <name type="common">Lilford's wall lizard</name>
    <dbReference type="NCBI Taxonomy" id="74358"/>
    <lineage>
        <taxon>Eukaryota</taxon>
        <taxon>Metazoa</taxon>
        <taxon>Chordata</taxon>
        <taxon>Craniata</taxon>
        <taxon>Vertebrata</taxon>
        <taxon>Euteleostomi</taxon>
        <taxon>Lepidosauria</taxon>
        <taxon>Squamata</taxon>
        <taxon>Bifurcata</taxon>
        <taxon>Unidentata</taxon>
        <taxon>Episquamata</taxon>
        <taxon>Laterata</taxon>
        <taxon>Lacertibaenia</taxon>
        <taxon>Lacertidae</taxon>
        <taxon>Podarcis</taxon>
    </lineage>
</organism>
<evidence type="ECO:0000313" key="2">
    <source>
        <dbReference type="Proteomes" id="UP001178461"/>
    </source>
</evidence>
<proteinExistence type="predicted"/>
<dbReference type="Proteomes" id="UP001178461">
    <property type="component" value="Chromosome 10"/>
</dbReference>
<accession>A0AA35PEL7</accession>
<evidence type="ECO:0000313" key="1">
    <source>
        <dbReference type="EMBL" id="CAI5786116.1"/>
    </source>
</evidence>
<name>A0AA35PEL7_9SAUR</name>
<keyword evidence="2" id="KW-1185">Reference proteome</keyword>
<protein>
    <submittedName>
        <fullName evidence="1">Uncharacterized protein</fullName>
    </submittedName>
</protein>
<dbReference type="AlphaFoldDB" id="A0AA35PEL7"/>
<sequence>MVMVIAKAHNLLDTIIHASSARFIKLAAIRLSPFKALLNSWSRACDPEHSVQMLMPSY</sequence>
<reference evidence="1" key="1">
    <citation type="submission" date="2022-12" db="EMBL/GenBank/DDBJ databases">
        <authorList>
            <person name="Alioto T."/>
            <person name="Alioto T."/>
            <person name="Gomez Garrido J."/>
        </authorList>
    </citation>
    <scope>NUCLEOTIDE SEQUENCE</scope>
</reference>